<dbReference type="InterPro" id="IPR013324">
    <property type="entry name" value="RNA_pol_sigma_r3/r4-like"/>
</dbReference>
<feature type="domain" description="RNA polymerase sigma-70 region 2" evidence="6">
    <location>
        <begin position="48"/>
        <end position="110"/>
    </location>
</feature>
<gene>
    <name evidence="8" type="ORF">ACFO0B_10470</name>
</gene>
<keyword evidence="4" id="KW-0238">DNA-binding</keyword>
<evidence type="ECO:0000256" key="2">
    <source>
        <dbReference type="ARBA" id="ARBA00023015"/>
    </source>
</evidence>
<protein>
    <submittedName>
        <fullName evidence="8">RNA polymerase sigma factor</fullName>
    </submittedName>
</protein>
<evidence type="ECO:0000256" key="1">
    <source>
        <dbReference type="ARBA" id="ARBA00010641"/>
    </source>
</evidence>
<evidence type="ECO:0000313" key="8">
    <source>
        <dbReference type="EMBL" id="MFC3962409.1"/>
    </source>
</evidence>
<evidence type="ECO:0000259" key="7">
    <source>
        <dbReference type="Pfam" id="PF08281"/>
    </source>
</evidence>
<dbReference type="InterPro" id="IPR013325">
    <property type="entry name" value="RNA_pol_sigma_r2"/>
</dbReference>
<comment type="caution">
    <text evidence="8">The sequence shown here is derived from an EMBL/GenBank/DDBJ whole genome shotgun (WGS) entry which is preliminary data.</text>
</comment>
<dbReference type="PANTHER" id="PTHR43133:SF8">
    <property type="entry name" value="RNA POLYMERASE SIGMA FACTOR HI_1459-RELATED"/>
    <property type="match status" value="1"/>
</dbReference>
<dbReference type="InterPro" id="IPR013249">
    <property type="entry name" value="RNA_pol_sigma70_r4_t2"/>
</dbReference>
<evidence type="ECO:0000313" key="9">
    <source>
        <dbReference type="Proteomes" id="UP001595696"/>
    </source>
</evidence>
<dbReference type="SUPFAM" id="SSF88659">
    <property type="entry name" value="Sigma3 and sigma4 domains of RNA polymerase sigma factors"/>
    <property type="match status" value="1"/>
</dbReference>
<dbReference type="Proteomes" id="UP001595696">
    <property type="component" value="Unassembled WGS sequence"/>
</dbReference>
<evidence type="ECO:0000259" key="6">
    <source>
        <dbReference type="Pfam" id="PF04542"/>
    </source>
</evidence>
<dbReference type="Pfam" id="PF04542">
    <property type="entry name" value="Sigma70_r2"/>
    <property type="match status" value="1"/>
</dbReference>
<dbReference type="EMBL" id="JBHSAX010000009">
    <property type="protein sequence ID" value="MFC3962409.1"/>
    <property type="molecule type" value="Genomic_DNA"/>
</dbReference>
<feature type="domain" description="RNA polymerase sigma factor 70 region 4 type 2" evidence="7">
    <location>
        <begin position="154"/>
        <end position="203"/>
    </location>
</feature>
<reference evidence="9" key="1">
    <citation type="journal article" date="2019" name="Int. J. Syst. Evol. Microbiol.">
        <title>The Global Catalogue of Microorganisms (GCM) 10K type strain sequencing project: providing services to taxonomists for standard genome sequencing and annotation.</title>
        <authorList>
            <consortium name="The Broad Institute Genomics Platform"/>
            <consortium name="The Broad Institute Genome Sequencing Center for Infectious Disease"/>
            <person name="Wu L."/>
            <person name="Ma J."/>
        </authorList>
    </citation>
    <scope>NUCLEOTIDE SEQUENCE [LARGE SCALE GENOMIC DNA]</scope>
    <source>
        <strain evidence="9">CGMCC 4.7330</strain>
    </source>
</reference>
<dbReference type="Gene3D" id="1.10.10.10">
    <property type="entry name" value="Winged helix-like DNA-binding domain superfamily/Winged helix DNA-binding domain"/>
    <property type="match status" value="1"/>
</dbReference>
<sequence>MVHEADAEPGGAELVAGATGGGVAEPGDAELVARAVGGEVAAAEAVLRRLQDPLYRLALRMTGNRADAEDATQEILLRVLTHLATWRADAALLTWAYRIGVNHLLNQHRRSPQERGGIDLEIFANTLLDGLATADHRGPEAELLATEVRLQCSQAMLQCLDRPERVGFVLAEVFELSSADAAWILGITPAAYRKRLQRTKARLGGFLTANCGRVDSRARCRCTRRIDPATARGRIDPARPAFTGHPVTPGGRDAAAAERQMIRLHDAAAVFRAHPDYAAPAEKVEGVVALLRSGRFPLLG</sequence>
<dbReference type="InterPro" id="IPR039425">
    <property type="entry name" value="RNA_pol_sigma-70-like"/>
</dbReference>
<evidence type="ECO:0000256" key="5">
    <source>
        <dbReference type="ARBA" id="ARBA00023163"/>
    </source>
</evidence>
<keyword evidence="2" id="KW-0805">Transcription regulation</keyword>
<dbReference type="Gene3D" id="1.10.1740.10">
    <property type="match status" value="1"/>
</dbReference>
<dbReference type="PANTHER" id="PTHR43133">
    <property type="entry name" value="RNA POLYMERASE ECF-TYPE SIGMA FACTO"/>
    <property type="match status" value="1"/>
</dbReference>
<keyword evidence="5" id="KW-0804">Transcription</keyword>
<evidence type="ECO:0000256" key="4">
    <source>
        <dbReference type="ARBA" id="ARBA00023125"/>
    </source>
</evidence>
<dbReference type="RefSeq" id="WP_378612183.1">
    <property type="nucleotide sequence ID" value="NZ_JBHSAX010000009.1"/>
</dbReference>
<keyword evidence="3" id="KW-0731">Sigma factor</keyword>
<dbReference type="NCBIfam" id="TIGR02937">
    <property type="entry name" value="sigma70-ECF"/>
    <property type="match status" value="1"/>
</dbReference>
<dbReference type="SUPFAM" id="SSF88946">
    <property type="entry name" value="Sigma2 domain of RNA polymerase sigma factors"/>
    <property type="match status" value="1"/>
</dbReference>
<proteinExistence type="inferred from homology"/>
<accession>A0ABV8DRU2</accession>
<organism evidence="8 9">
    <name type="scientific">Nocardia jiangsuensis</name>
    <dbReference type="NCBI Taxonomy" id="1691563"/>
    <lineage>
        <taxon>Bacteria</taxon>
        <taxon>Bacillati</taxon>
        <taxon>Actinomycetota</taxon>
        <taxon>Actinomycetes</taxon>
        <taxon>Mycobacteriales</taxon>
        <taxon>Nocardiaceae</taxon>
        <taxon>Nocardia</taxon>
    </lineage>
</organism>
<dbReference type="InterPro" id="IPR007627">
    <property type="entry name" value="RNA_pol_sigma70_r2"/>
</dbReference>
<dbReference type="InterPro" id="IPR014284">
    <property type="entry name" value="RNA_pol_sigma-70_dom"/>
</dbReference>
<dbReference type="InterPro" id="IPR036388">
    <property type="entry name" value="WH-like_DNA-bd_sf"/>
</dbReference>
<keyword evidence="9" id="KW-1185">Reference proteome</keyword>
<comment type="similarity">
    <text evidence="1">Belongs to the sigma-70 factor family. ECF subfamily.</text>
</comment>
<dbReference type="Pfam" id="PF08281">
    <property type="entry name" value="Sigma70_r4_2"/>
    <property type="match status" value="1"/>
</dbReference>
<name>A0ABV8DRU2_9NOCA</name>
<evidence type="ECO:0000256" key="3">
    <source>
        <dbReference type="ARBA" id="ARBA00023082"/>
    </source>
</evidence>